<evidence type="ECO:0000313" key="4">
    <source>
        <dbReference type="Proteomes" id="UP000276133"/>
    </source>
</evidence>
<keyword evidence="2" id="KW-0812">Transmembrane</keyword>
<name>A0A3M7RMF7_BRAPC</name>
<feature type="transmembrane region" description="Helical" evidence="2">
    <location>
        <begin position="90"/>
        <end position="110"/>
    </location>
</feature>
<evidence type="ECO:0000313" key="3">
    <source>
        <dbReference type="EMBL" id="RNA24505.1"/>
    </source>
</evidence>
<feature type="region of interest" description="Disordered" evidence="1">
    <location>
        <begin position="1"/>
        <end position="26"/>
    </location>
</feature>
<dbReference type="Proteomes" id="UP000276133">
    <property type="component" value="Unassembled WGS sequence"/>
</dbReference>
<keyword evidence="2" id="KW-0472">Membrane</keyword>
<evidence type="ECO:0000256" key="2">
    <source>
        <dbReference type="SAM" id="Phobius"/>
    </source>
</evidence>
<dbReference type="EMBL" id="REGN01003105">
    <property type="protein sequence ID" value="RNA24505.1"/>
    <property type="molecule type" value="Genomic_DNA"/>
</dbReference>
<dbReference type="AlphaFoldDB" id="A0A3M7RMF7"/>
<gene>
    <name evidence="3" type="ORF">BpHYR1_006298</name>
</gene>
<feature type="compositionally biased region" description="Polar residues" evidence="1">
    <location>
        <begin position="1"/>
        <end position="10"/>
    </location>
</feature>
<organism evidence="3 4">
    <name type="scientific">Brachionus plicatilis</name>
    <name type="common">Marine rotifer</name>
    <name type="synonym">Brachionus muelleri</name>
    <dbReference type="NCBI Taxonomy" id="10195"/>
    <lineage>
        <taxon>Eukaryota</taxon>
        <taxon>Metazoa</taxon>
        <taxon>Spiralia</taxon>
        <taxon>Gnathifera</taxon>
        <taxon>Rotifera</taxon>
        <taxon>Eurotatoria</taxon>
        <taxon>Monogononta</taxon>
        <taxon>Pseudotrocha</taxon>
        <taxon>Ploima</taxon>
        <taxon>Brachionidae</taxon>
        <taxon>Brachionus</taxon>
    </lineage>
</organism>
<sequence length="131" mass="15781">MKQRDQSSLQHYGAATKKTAEERGKNYQKSNIRHHWFKVHFDFRGSFYYLDVRVLTEKNKFGIHKLEKNTMLCMCKFLDLAKDKKYKKKILISVAIINVLKFFFLLSFRFSDNFLKRESEVNQQAFIYSIH</sequence>
<protein>
    <submittedName>
        <fullName evidence="3">Uncharacterized protein</fullName>
    </submittedName>
</protein>
<accession>A0A3M7RMF7</accession>
<keyword evidence="2" id="KW-1133">Transmembrane helix</keyword>
<proteinExistence type="predicted"/>
<reference evidence="3 4" key="1">
    <citation type="journal article" date="2018" name="Sci. Rep.">
        <title>Genomic signatures of local adaptation to the degree of environmental predictability in rotifers.</title>
        <authorList>
            <person name="Franch-Gras L."/>
            <person name="Hahn C."/>
            <person name="Garcia-Roger E.M."/>
            <person name="Carmona M.J."/>
            <person name="Serra M."/>
            <person name="Gomez A."/>
        </authorList>
    </citation>
    <scope>NUCLEOTIDE SEQUENCE [LARGE SCALE GENOMIC DNA]</scope>
    <source>
        <strain evidence="3">HYR1</strain>
    </source>
</reference>
<comment type="caution">
    <text evidence="3">The sequence shown here is derived from an EMBL/GenBank/DDBJ whole genome shotgun (WGS) entry which is preliminary data.</text>
</comment>
<evidence type="ECO:0000256" key="1">
    <source>
        <dbReference type="SAM" id="MobiDB-lite"/>
    </source>
</evidence>
<keyword evidence="4" id="KW-1185">Reference proteome</keyword>